<reference evidence="2" key="1">
    <citation type="submission" date="2020-04" db="EMBL/GenBank/DDBJ databases">
        <authorList>
            <person name="Chiriac C."/>
            <person name="Salcher M."/>
            <person name="Ghai R."/>
            <person name="Kavagutti S V."/>
        </authorList>
    </citation>
    <scope>NUCLEOTIDE SEQUENCE</scope>
</reference>
<organism evidence="2">
    <name type="scientific">uncultured Caudovirales phage</name>
    <dbReference type="NCBI Taxonomy" id="2100421"/>
    <lineage>
        <taxon>Viruses</taxon>
        <taxon>Duplodnaviria</taxon>
        <taxon>Heunggongvirae</taxon>
        <taxon>Uroviricota</taxon>
        <taxon>Caudoviricetes</taxon>
        <taxon>Peduoviridae</taxon>
        <taxon>Maltschvirus</taxon>
        <taxon>Maltschvirus maltsch</taxon>
    </lineage>
</organism>
<feature type="compositionally biased region" description="Basic and acidic residues" evidence="1">
    <location>
        <begin position="35"/>
        <end position="50"/>
    </location>
</feature>
<feature type="compositionally biased region" description="Basic and acidic residues" evidence="1">
    <location>
        <begin position="410"/>
        <end position="427"/>
    </location>
</feature>
<sequence>MAQDIGLLLRGLGASFSNQVPQFRQELAQQQQMERQQREDEYTRQQRDRQAQMQEYEFTQAIQDAGFQDAYGVSEFLKTNNIEGALGLLEDRMRLMNRMGVNLPGDPTMQVYEDLKAAALGDTARLGRARATAGVVLAQGIGSGRFKMPEAQEPEKGVVVNDRLVDPVTGKVIYEPPMQGQSDEFSPGITRYRNGVAVQYSRQGNVRVVDEQGRPVTGQQAQDAINRGIESGVTEAGQVAVSQAQGKGSAERAQGIINAGVDAIAQFPVITRTLDLLNEVKTGGFAGAGIRARSVFGIEGADEGELSYNLSMNVLQQLKPIFGAAFTAGEGQRLERIEASIGRNTETNIRLLNQALRVAQTSAEKALDRAEEAGDAATVRELQNAINSLEQFGVELSMPAEWTQMGGTKEAWDRLSDQDKRDFNRGK</sequence>
<protein>
    <submittedName>
        <fullName evidence="2">Uncharacterized protein</fullName>
    </submittedName>
</protein>
<feature type="region of interest" description="Disordered" evidence="1">
    <location>
        <begin position="407"/>
        <end position="427"/>
    </location>
</feature>
<evidence type="ECO:0000313" key="2">
    <source>
        <dbReference type="EMBL" id="CAB4141124.1"/>
    </source>
</evidence>
<gene>
    <name evidence="2" type="ORF">UFOVP412_20</name>
</gene>
<feature type="region of interest" description="Disordered" evidence="1">
    <location>
        <begin position="27"/>
        <end position="51"/>
    </location>
</feature>
<accession>A0A6J5M2Y3</accession>
<dbReference type="EMBL" id="LR796387">
    <property type="protein sequence ID" value="CAB4141124.1"/>
    <property type="molecule type" value="Genomic_DNA"/>
</dbReference>
<proteinExistence type="predicted"/>
<evidence type="ECO:0000256" key="1">
    <source>
        <dbReference type="SAM" id="MobiDB-lite"/>
    </source>
</evidence>
<name>A0A6J5M2Y3_9CAUD</name>